<organism evidence="2 3">
    <name type="scientific">Liparis tanakae</name>
    <name type="common">Tanaka's snailfish</name>
    <dbReference type="NCBI Taxonomy" id="230148"/>
    <lineage>
        <taxon>Eukaryota</taxon>
        <taxon>Metazoa</taxon>
        <taxon>Chordata</taxon>
        <taxon>Craniata</taxon>
        <taxon>Vertebrata</taxon>
        <taxon>Euteleostomi</taxon>
        <taxon>Actinopterygii</taxon>
        <taxon>Neopterygii</taxon>
        <taxon>Teleostei</taxon>
        <taxon>Neoteleostei</taxon>
        <taxon>Acanthomorphata</taxon>
        <taxon>Eupercaria</taxon>
        <taxon>Perciformes</taxon>
        <taxon>Cottioidei</taxon>
        <taxon>Cottales</taxon>
        <taxon>Liparidae</taxon>
        <taxon>Liparis</taxon>
    </lineage>
</organism>
<accession>A0A4Z2IZR7</accession>
<keyword evidence="3" id="KW-1185">Reference proteome</keyword>
<comment type="caution">
    <text evidence="2">The sequence shown here is derived from an EMBL/GenBank/DDBJ whole genome shotgun (WGS) entry which is preliminary data.</text>
</comment>
<dbReference type="Proteomes" id="UP000314294">
    <property type="component" value="Unassembled WGS sequence"/>
</dbReference>
<dbReference type="AlphaFoldDB" id="A0A4Z2IZR7"/>
<sequence length="61" mass="6883">MWLIHSVLVVLLDEAVVERGGMFFKTKKGHLMLLKAPAESGMELHFRRSMCITVPKVQTTA</sequence>
<evidence type="ECO:0000313" key="3">
    <source>
        <dbReference type="Proteomes" id="UP000314294"/>
    </source>
</evidence>
<keyword evidence="1" id="KW-0732">Signal</keyword>
<evidence type="ECO:0000313" key="2">
    <source>
        <dbReference type="EMBL" id="TNN83064.1"/>
    </source>
</evidence>
<feature type="signal peptide" evidence="1">
    <location>
        <begin position="1"/>
        <end position="19"/>
    </location>
</feature>
<gene>
    <name evidence="2" type="ORF">EYF80_006671</name>
</gene>
<name>A0A4Z2IZR7_9TELE</name>
<evidence type="ECO:0000256" key="1">
    <source>
        <dbReference type="SAM" id="SignalP"/>
    </source>
</evidence>
<proteinExistence type="predicted"/>
<dbReference type="EMBL" id="SRLO01000035">
    <property type="protein sequence ID" value="TNN83064.1"/>
    <property type="molecule type" value="Genomic_DNA"/>
</dbReference>
<reference evidence="2 3" key="1">
    <citation type="submission" date="2019-03" db="EMBL/GenBank/DDBJ databases">
        <title>First draft genome of Liparis tanakae, snailfish: a comprehensive survey of snailfish specific genes.</title>
        <authorList>
            <person name="Kim W."/>
            <person name="Song I."/>
            <person name="Jeong J.-H."/>
            <person name="Kim D."/>
            <person name="Kim S."/>
            <person name="Ryu S."/>
            <person name="Song J.Y."/>
            <person name="Lee S.K."/>
        </authorList>
    </citation>
    <scope>NUCLEOTIDE SEQUENCE [LARGE SCALE GENOMIC DNA]</scope>
    <source>
        <tissue evidence="2">Muscle</tissue>
    </source>
</reference>
<protein>
    <submittedName>
        <fullName evidence="2">Uncharacterized protein</fullName>
    </submittedName>
</protein>
<feature type="chain" id="PRO_5021196654" evidence="1">
    <location>
        <begin position="20"/>
        <end position="61"/>
    </location>
</feature>